<evidence type="ECO:0000313" key="2">
    <source>
        <dbReference type="EMBL" id="CAF3444529.1"/>
    </source>
</evidence>
<evidence type="ECO:0000313" key="3">
    <source>
        <dbReference type="EMBL" id="CAF4905269.1"/>
    </source>
</evidence>
<dbReference type="Proteomes" id="UP000663838">
    <property type="component" value="Unassembled WGS sequence"/>
</dbReference>
<proteinExistence type="predicted"/>
<dbReference type="EMBL" id="CAJOBS010005820">
    <property type="protein sequence ID" value="CAF4905269.1"/>
    <property type="molecule type" value="Genomic_DNA"/>
</dbReference>
<comment type="caution">
    <text evidence="2">The sequence shown here is derived from an EMBL/GenBank/DDBJ whole genome shotgun (WGS) entry which is preliminary data.</text>
</comment>
<dbReference type="EMBL" id="CAJNYV010001898">
    <property type="protein sequence ID" value="CAF3444529.1"/>
    <property type="molecule type" value="Genomic_DNA"/>
</dbReference>
<accession>A0A818E6B1</accession>
<name>A0A818E6B1_9BILA</name>
<sequence length="323" mass="37227">MSTPPSTPPPLSTSPNNLGSSPVINLNTQQSNIMAVARVYSVNDAIGLFTGLSDGDDVQTWVQKSPMEALTEFFELKWEETESDKDFLSRVELSRSSIKAAFEAQDYGGFVLHEGDLLMMATAKVYSQLTEKARPKFEKCVVNKKPIPRIFIEAMINEHNPQNANANRQLEHITTKKTVAAAEVKRRREYEARYTNYTPRNYSRNQEPEREKRDSWPKKESKSFDYARPIDAKNEVPKFWRCFNCRNLGHDQSTCVKMAFCPKCKTSWHRMGKNGECLPPWKNDFNQQQKRKVKINQAEANWTTDDETDNDYQDFQGETSEEN</sequence>
<dbReference type="AlphaFoldDB" id="A0A818E6B1"/>
<feature type="compositionally biased region" description="Basic and acidic residues" evidence="1">
    <location>
        <begin position="206"/>
        <end position="222"/>
    </location>
</feature>
<feature type="region of interest" description="Disordered" evidence="1">
    <location>
        <begin position="1"/>
        <end position="20"/>
    </location>
</feature>
<evidence type="ECO:0008006" key="5">
    <source>
        <dbReference type="Google" id="ProtNLM"/>
    </source>
</evidence>
<organism evidence="2 4">
    <name type="scientific">Rotaria socialis</name>
    <dbReference type="NCBI Taxonomy" id="392032"/>
    <lineage>
        <taxon>Eukaryota</taxon>
        <taxon>Metazoa</taxon>
        <taxon>Spiralia</taxon>
        <taxon>Gnathifera</taxon>
        <taxon>Rotifera</taxon>
        <taxon>Eurotatoria</taxon>
        <taxon>Bdelloidea</taxon>
        <taxon>Philodinida</taxon>
        <taxon>Philodinidae</taxon>
        <taxon>Rotaria</taxon>
    </lineage>
</organism>
<evidence type="ECO:0000256" key="1">
    <source>
        <dbReference type="SAM" id="MobiDB-lite"/>
    </source>
</evidence>
<feature type="compositionally biased region" description="Pro residues" evidence="1">
    <location>
        <begin position="1"/>
        <end position="12"/>
    </location>
</feature>
<reference evidence="2" key="1">
    <citation type="submission" date="2021-02" db="EMBL/GenBank/DDBJ databases">
        <authorList>
            <person name="Nowell W R."/>
        </authorList>
    </citation>
    <scope>NUCLEOTIDE SEQUENCE</scope>
</reference>
<feature type="compositionally biased region" description="Polar residues" evidence="1">
    <location>
        <begin position="196"/>
        <end position="205"/>
    </location>
</feature>
<feature type="region of interest" description="Disordered" evidence="1">
    <location>
        <begin position="298"/>
        <end position="323"/>
    </location>
</feature>
<gene>
    <name evidence="2" type="ORF">KIK155_LOCUS11921</name>
    <name evidence="3" type="ORF">TOA249_LOCUS30987</name>
</gene>
<protein>
    <recommendedName>
        <fullName evidence="5">CCHC-type domain-containing protein</fullName>
    </recommendedName>
</protein>
<evidence type="ECO:0000313" key="4">
    <source>
        <dbReference type="Proteomes" id="UP000663865"/>
    </source>
</evidence>
<feature type="region of interest" description="Disordered" evidence="1">
    <location>
        <begin position="196"/>
        <end position="222"/>
    </location>
</feature>
<dbReference type="Proteomes" id="UP000663865">
    <property type="component" value="Unassembled WGS sequence"/>
</dbReference>